<dbReference type="InParanoid" id="H2YZR7"/>
<dbReference type="STRING" id="51511.ENSCSAVP00000010829"/>
<feature type="compositionally biased region" description="Basic and acidic residues" evidence="1">
    <location>
        <begin position="106"/>
        <end position="119"/>
    </location>
</feature>
<organism evidence="3 4">
    <name type="scientific">Ciona savignyi</name>
    <name type="common">Pacific transparent sea squirt</name>
    <dbReference type="NCBI Taxonomy" id="51511"/>
    <lineage>
        <taxon>Eukaryota</taxon>
        <taxon>Metazoa</taxon>
        <taxon>Chordata</taxon>
        <taxon>Tunicata</taxon>
        <taxon>Ascidiacea</taxon>
        <taxon>Phlebobranchia</taxon>
        <taxon>Cionidae</taxon>
        <taxon>Ciona</taxon>
    </lineage>
</organism>
<feature type="region of interest" description="Disordered" evidence="1">
    <location>
        <begin position="52"/>
        <end position="154"/>
    </location>
</feature>
<dbReference type="GO" id="GO:0005654">
    <property type="term" value="C:nucleoplasm"/>
    <property type="evidence" value="ECO:0007669"/>
    <property type="project" value="TreeGrafter"/>
</dbReference>
<protein>
    <recommendedName>
        <fullName evidence="2">U1-type domain-containing protein</fullName>
    </recommendedName>
</protein>
<dbReference type="HOGENOM" id="CLU_1331548_0_0_1"/>
<dbReference type="GO" id="GO:0008270">
    <property type="term" value="F:zinc ion binding"/>
    <property type="evidence" value="ECO:0007669"/>
    <property type="project" value="InterPro"/>
</dbReference>
<reference evidence="3" key="3">
    <citation type="submission" date="2025-09" db="UniProtKB">
        <authorList>
            <consortium name="Ensembl"/>
        </authorList>
    </citation>
    <scope>IDENTIFICATION</scope>
</reference>
<dbReference type="Proteomes" id="UP000007875">
    <property type="component" value="Unassembled WGS sequence"/>
</dbReference>
<evidence type="ECO:0000259" key="2">
    <source>
        <dbReference type="SMART" id="SM00451"/>
    </source>
</evidence>
<reference evidence="4" key="1">
    <citation type="submission" date="2003-08" db="EMBL/GenBank/DDBJ databases">
        <authorList>
            <person name="Birren B."/>
            <person name="Nusbaum C."/>
            <person name="Abebe A."/>
            <person name="Abouelleil A."/>
            <person name="Adekoya E."/>
            <person name="Ait-zahra M."/>
            <person name="Allen N."/>
            <person name="Allen T."/>
            <person name="An P."/>
            <person name="Anderson M."/>
            <person name="Anderson S."/>
            <person name="Arachchi H."/>
            <person name="Armbruster J."/>
            <person name="Bachantsang P."/>
            <person name="Baldwin J."/>
            <person name="Barry A."/>
            <person name="Bayul T."/>
            <person name="Blitshsteyn B."/>
            <person name="Bloom T."/>
            <person name="Blye J."/>
            <person name="Boguslavskiy L."/>
            <person name="Borowsky M."/>
            <person name="Boukhgalter B."/>
            <person name="Brunache A."/>
            <person name="Butler J."/>
            <person name="Calixte N."/>
            <person name="Calvo S."/>
            <person name="Camarata J."/>
            <person name="Campo K."/>
            <person name="Chang J."/>
            <person name="Cheshatsang Y."/>
            <person name="Citroen M."/>
            <person name="Collymore A."/>
            <person name="Considine T."/>
            <person name="Cook A."/>
            <person name="Cooke P."/>
            <person name="Corum B."/>
            <person name="Cuomo C."/>
            <person name="David R."/>
            <person name="Dawoe T."/>
            <person name="Degray S."/>
            <person name="Dodge S."/>
            <person name="Dooley K."/>
            <person name="Dorje P."/>
            <person name="Dorjee K."/>
            <person name="Dorris L."/>
            <person name="Duffey N."/>
            <person name="Dupes A."/>
            <person name="Elkins T."/>
            <person name="Engels R."/>
            <person name="Erickson J."/>
            <person name="Farina A."/>
            <person name="Faro S."/>
            <person name="Ferreira P."/>
            <person name="Fischer H."/>
            <person name="Fitzgerald M."/>
            <person name="Foley K."/>
            <person name="Gage D."/>
            <person name="Galagan J."/>
            <person name="Gearin G."/>
            <person name="Gnerre S."/>
            <person name="Gnirke A."/>
            <person name="Goyette A."/>
            <person name="Graham J."/>
            <person name="Grandbois E."/>
            <person name="Gyaltsen K."/>
            <person name="Hafez N."/>
            <person name="Hagopian D."/>
            <person name="Hagos B."/>
            <person name="Hall J."/>
            <person name="Hatcher B."/>
            <person name="Heller A."/>
            <person name="Higgins H."/>
            <person name="Honan T."/>
            <person name="Horn A."/>
            <person name="Houde N."/>
            <person name="Hughes L."/>
            <person name="Hulme W."/>
            <person name="Husby E."/>
            <person name="Iliev I."/>
            <person name="Jaffe D."/>
            <person name="Jones C."/>
            <person name="Kamal M."/>
            <person name="Kamat A."/>
            <person name="Kamvysselis M."/>
            <person name="Karlsson E."/>
            <person name="Kells C."/>
            <person name="Kieu A."/>
            <person name="Kisner P."/>
            <person name="Kodira C."/>
            <person name="Kulbokas E."/>
            <person name="Labutti K."/>
            <person name="Lama D."/>
            <person name="Landers T."/>
            <person name="Leger J."/>
            <person name="Levine S."/>
            <person name="Lewis D."/>
            <person name="Lewis T."/>
            <person name="Lindblad-toh K."/>
            <person name="Liu X."/>
            <person name="Lokyitsang T."/>
            <person name="Lokyitsang Y."/>
            <person name="Lucien O."/>
            <person name="Lui A."/>
            <person name="Ma L.J."/>
            <person name="Mabbitt R."/>
            <person name="Macdonald J."/>
            <person name="Maclean C."/>
            <person name="Major J."/>
            <person name="Manning J."/>
            <person name="Marabella R."/>
            <person name="Maru K."/>
            <person name="Matthews C."/>
            <person name="Mauceli E."/>
            <person name="Mccarthy M."/>
            <person name="Mcdonough S."/>
            <person name="Mcghee T."/>
            <person name="Meldrim J."/>
            <person name="Meneus L."/>
            <person name="Mesirov J."/>
            <person name="Mihalev A."/>
            <person name="Mihova T."/>
            <person name="Mikkelsen T."/>
            <person name="Mlenga V."/>
            <person name="Moru K."/>
            <person name="Mozes J."/>
            <person name="Mulrain L."/>
            <person name="Munson G."/>
            <person name="Naylor J."/>
            <person name="Newes C."/>
            <person name="Nguyen C."/>
            <person name="Nguyen N."/>
            <person name="Nguyen T."/>
            <person name="Nicol R."/>
            <person name="Nielsen C."/>
            <person name="Nizzari M."/>
            <person name="Norbu C."/>
            <person name="Norbu N."/>
            <person name="O'donnell P."/>
            <person name="Okoawo O."/>
            <person name="O'leary S."/>
            <person name="Omotosho B."/>
            <person name="O'neill K."/>
            <person name="Osman S."/>
            <person name="Parker S."/>
            <person name="Perrin D."/>
            <person name="Phunkhang P."/>
            <person name="Piqani B."/>
            <person name="Purcell S."/>
            <person name="Rachupka T."/>
            <person name="Ramasamy U."/>
            <person name="Rameau R."/>
            <person name="Ray V."/>
            <person name="Raymond C."/>
            <person name="Retta R."/>
            <person name="Richardson S."/>
            <person name="Rise C."/>
            <person name="Rodriguez J."/>
            <person name="Rogers J."/>
            <person name="Rogov P."/>
            <person name="Rutman M."/>
            <person name="Schupbach R."/>
            <person name="Seaman C."/>
            <person name="Settipalli S."/>
            <person name="Sharpe T."/>
            <person name="Sheridan J."/>
            <person name="Sherpa N."/>
            <person name="Shi J."/>
            <person name="Smirnov S."/>
            <person name="Smith C."/>
            <person name="Sougnez C."/>
            <person name="Spencer B."/>
            <person name="Stalker J."/>
            <person name="Stange-thomann N."/>
            <person name="Stavropoulos S."/>
            <person name="Stetson K."/>
            <person name="Stone C."/>
            <person name="Stone S."/>
            <person name="Stubbs M."/>
            <person name="Talamas J."/>
            <person name="Tchuinga P."/>
            <person name="Tenzing P."/>
            <person name="Tesfaye S."/>
            <person name="Theodore J."/>
            <person name="Thoulutsang Y."/>
            <person name="Topham K."/>
            <person name="Towey S."/>
            <person name="Tsamla T."/>
            <person name="Tsomo N."/>
            <person name="Vallee D."/>
            <person name="Vassiliev H."/>
            <person name="Venkataraman V."/>
            <person name="Vinson J."/>
            <person name="Vo A."/>
            <person name="Wade C."/>
            <person name="Wang S."/>
            <person name="Wangchuk T."/>
            <person name="Wangdi T."/>
            <person name="Whittaker C."/>
            <person name="Wilkinson J."/>
            <person name="Wu Y."/>
            <person name="Wyman D."/>
            <person name="Yadav S."/>
            <person name="Yang S."/>
            <person name="Yang X."/>
            <person name="Yeager S."/>
            <person name="Yee E."/>
            <person name="Young G."/>
            <person name="Zainoun J."/>
            <person name="Zembeck L."/>
            <person name="Zimmer A."/>
            <person name="Zody M."/>
            <person name="Lander E."/>
        </authorList>
    </citation>
    <scope>NUCLEOTIDE SEQUENCE [LARGE SCALE GENOMIC DNA]</scope>
</reference>
<proteinExistence type="predicted"/>
<evidence type="ECO:0000256" key="1">
    <source>
        <dbReference type="SAM" id="MobiDB-lite"/>
    </source>
</evidence>
<dbReference type="AlphaFoldDB" id="H2YZR7"/>
<dbReference type="InterPro" id="IPR003604">
    <property type="entry name" value="Matrin/U1-like-C_Znf_C2H2"/>
</dbReference>
<dbReference type="SMART" id="SM00451">
    <property type="entry name" value="ZnF_U1"/>
    <property type="match status" value="1"/>
</dbReference>
<dbReference type="GO" id="GO:0045893">
    <property type="term" value="P:positive regulation of DNA-templated transcription"/>
    <property type="evidence" value="ECO:0007669"/>
    <property type="project" value="TreeGrafter"/>
</dbReference>
<keyword evidence="4" id="KW-1185">Reference proteome</keyword>
<name>H2YZR7_CIOSA</name>
<dbReference type="PANTHER" id="PTHR15577">
    <property type="entry name" value="ZINC FINGER CONTAINING PROTEIN"/>
    <property type="match status" value="1"/>
</dbReference>
<accession>H2YZR7</accession>
<feature type="compositionally biased region" description="Basic and acidic residues" evidence="1">
    <location>
        <begin position="65"/>
        <end position="83"/>
    </location>
</feature>
<sequence>MSGVEFLFPIHGFYCSVCKVFCGDKSDGEEHCFSNSHNKAYAKFLKKNPLYEKPTQKSVKKSKKDKKEEKWEEKKIVIRKEVKSPLNESYKSNQDNGRKSQSFTAADRRAFERAPDEIRPVPPPQYLKSPPRSCVERDSHSPLHHSGISISHGMRSRGEDLKKDHHHANELEMTARIRSAGLLVTISSSRKEKCNLPTQSHQNHLE</sequence>
<reference evidence="3" key="2">
    <citation type="submission" date="2025-08" db="UniProtKB">
        <authorList>
            <consortium name="Ensembl"/>
        </authorList>
    </citation>
    <scope>IDENTIFICATION</scope>
</reference>
<dbReference type="GO" id="GO:0045892">
    <property type="term" value="P:negative regulation of DNA-templated transcription"/>
    <property type="evidence" value="ECO:0007669"/>
    <property type="project" value="TreeGrafter"/>
</dbReference>
<dbReference type="Ensembl" id="ENSCSAVT00000010960.1">
    <property type="protein sequence ID" value="ENSCSAVP00000010829.1"/>
    <property type="gene ID" value="ENSCSAVG00000006351.1"/>
</dbReference>
<evidence type="ECO:0000313" key="4">
    <source>
        <dbReference type="Proteomes" id="UP000007875"/>
    </source>
</evidence>
<feature type="compositionally biased region" description="Polar residues" evidence="1">
    <location>
        <begin position="86"/>
        <end position="104"/>
    </location>
</feature>
<feature type="domain" description="U1-type" evidence="2">
    <location>
        <begin position="10"/>
        <end position="44"/>
    </location>
</feature>
<dbReference type="GO" id="GO:0003676">
    <property type="term" value="F:nucleic acid binding"/>
    <property type="evidence" value="ECO:0007669"/>
    <property type="project" value="InterPro"/>
</dbReference>
<evidence type="ECO:0000313" key="3">
    <source>
        <dbReference type="Ensembl" id="ENSCSAVP00000010829.1"/>
    </source>
</evidence>
<dbReference type="InterPro" id="IPR055309">
    <property type="entry name" value="Znf318-like"/>
</dbReference>
<dbReference type="PANTHER" id="PTHR15577:SF2">
    <property type="entry name" value="ZINC FINGER PROTEIN 318"/>
    <property type="match status" value="1"/>
</dbReference>